<dbReference type="AlphaFoldDB" id="A0A8J6HMN0"/>
<organism evidence="6 7">
    <name type="scientific">Tenebrio molitor</name>
    <name type="common">Yellow mealworm beetle</name>
    <dbReference type="NCBI Taxonomy" id="7067"/>
    <lineage>
        <taxon>Eukaryota</taxon>
        <taxon>Metazoa</taxon>
        <taxon>Ecdysozoa</taxon>
        <taxon>Arthropoda</taxon>
        <taxon>Hexapoda</taxon>
        <taxon>Insecta</taxon>
        <taxon>Pterygota</taxon>
        <taxon>Neoptera</taxon>
        <taxon>Endopterygota</taxon>
        <taxon>Coleoptera</taxon>
        <taxon>Polyphaga</taxon>
        <taxon>Cucujiformia</taxon>
        <taxon>Tenebrionidae</taxon>
        <taxon>Tenebrio</taxon>
    </lineage>
</organism>
<dbReference type="Pfam" id="PF00135">
    <property type="entry name" value="COesterase"/>
    <property type="match status" value="1"/>
</dbReference>
<feature type="signal peptide" evidence="4">
    <location>
        <begin position="1"/>
        <end position="17"/>
    </location>
</feature>
<dbReference type="Proteomes" id="UP000719412">
    <property type="component" value="Unassembled WGS sequence"/>
</dbReference>
<gene>
    <name evidence="6" type="ORF">GEV33_004766</name>
</gene>
<dbReference type="PROSITE" id="PS00941">
    <property type="entry name" value="CARBOXYLESTERASE_B_2"/>
    <property type="match status" value="1"/>
</dbReference>
<protein>
    <recommendedName>
        <fullName evidence="5">Carboxylesterase type B domain-containing protein</fullName>
    </recommendedName>
</protein>
<comment type="caution">
    <text evidence="6">The sequence shown here is derived from an EMBL/GenBank/DDBJ whole genome shotgun (WGS) entry which is preliminary data.</text>
</comment>
<feature type="domain" description="Carboxylesterase type B" evidence="5">
    <location>
        <begin position="30"/>
        <end position="141"/>
    </location>
</feature>
<comment type="similarity">
    <text evidence="1">Belongs to the type-B carboxylesterase/lipase family.</text>
</comment>
<evidence type="ECO:0000259" key="5">
    <source>
        <dbReference type="Pfam" id="PF00135"/>
    </source>
</evidence>
<name>A0A8J6HMN0_TENMO</name>
<evidence type="ECO:0000313" key="6">
    <source>
        <dbReference type="EMBL" id="KAH0818026.1"/>
    </source>
</evidence>
<evidence type="ECO:0000256" key="1">
    <source>
        <dbReference type="ARBA" id="ARBA00005964"/>
    </source>
</evidence>
<dbReference type="InterPro" id="IPR029058">
    <property type="entry name" value="AB_hydrolase_fold"/>
</dbReference>
<keyword evidence="2 4" id="KW-0732">Signal</keyword>
<accession>A0A8J6HMN0</accession>
<dbReference type="Gene3D" id="3.40.50.1820">
    <property type="entry name" value="alpha/beta hydrolase"/>
    <property type="match status" value="1"/>
</dbReference>
<proteinExistence type="inferred from homology"/>
<evidence type="ECO:0000256" key="4">
    <source>
        <dbReference type="SAM" id="SignalP"/>
    </source>
</evidence>
<feature type="chain" id="PRO_5035246961" description="Carboxylesterase type B domain-containing protein" evidence="4">
    <location>
        <begin position="18"/>
        <end position="242"/>
    </location>
</feature>
<evidence type="ECO:0000313" key="7">
    <source>
        <dbReference type="Proteomes" id="UP000719412"/>
    </source>
</evidence>
<evidence type="ECO:0000256" key="3">
    <source>
        <dbReference type="ARBA" id="ARBA00023180"/>
    </source>
</evidence>
<reference evidence="6" key="2">
    <citation type="submission" date="2021-08" db="EMBL/GenBank/DDBJ databases">
        <authorList>
            <person name="Eriksson T."/>
        </authorList>
    </citation>
    <scope>NUCLEOTIDE SEQUENCE</scope>
    <source>
        <strain evidence="6">Stoneville</strain>
        <tissue evidence="6">Whole head</tissue>
    </source>
</reference>
<sequence length="242" mass="27181">MTYITATLTIIVTLCWCEADYATTYVKADTSTVALKQGTLRGHVVAFRTNRNLPSVEQYKGIPYAAPPVGELRFMPPGSAPNFEFNKTRNATEFGPVCPQKFPDVAAMTPERRAEFLRLKRYLMNENEDCLYLNVYVPYRVRGSSRGVVFLELSDPNDPLQPADPSWGCLKNPMCTSVKKCLLSSPVQASAAPRPETSESDEEEALFGLHGQITQYIGPRDIFEILLKPLKFRIPNDKQPRN</sequence>
<reference evidence="6" key="1">
    <citation type="journal article" date="2020" name="J Insects Food Feed">
        <title>The yellow mealworm (Tenebrio molitor) genome: a resource for the emerging insects as food and feed industry.</title>
        <authorList>
            <person name="Eriksson T."/>
            <person name="Andere A."/>
            <person name="Kelstrup H."/>
            <person name="Emery V."/>
            <person name="Picard C."/>
        </authorList>
    </citation>
    <scope>NUCLEOTIDE SEQUENCE</scope>
    <source>
        <strain evidence="6">Stoneville</strain>
        <tissue evidence="6">Whole head</tissue>
    </source>
</reference>
<dbReference type="InterPro" id="IPR002018">
    <property type="entry name" value="CarbesteraseB"/>
</dbReference>
<dbReference type="SUPFAM" id="SSF53474">
    <property type="entry name" value="alpha/beta-Hydrolases"/>
    <property type="match status" value="1"/>
</dbReference>
<dbReference type="EMBL" id="JABDTM020018432">
    <property type="protein sequence ID" value="KAH0818026.1"/>
    <property type="molecule type" value="Genomic_DNA"/>
</dbReference>
<dbReference type="InterPro" id="IPR051093">
    <property type="entry name" value="Neuroligin/BSAL"/>
</dbReference>
<evidence type="ECO:0000256" key="2">
    <source>
        <dbReference type="ARBA" id="ARBA00022729"/>
    </source>
</evidence>
<keyword evidence="7" id="KW-1185">Reference proteome</keyword>
<keyword evidence="3" id="KW-0325">Glycoprotein</keyword>
<dbReference type="InterPro" id="IPR019819">
    <property type="entry name" value="Carboxylesterase_B_CS"/>
</dbReference>
<dbReference type="PANTHER" id="PTHR43903">
    <property type="entry name" value="NEUROLIGIN"/>
    <property type="match status" value="1"/>
</dbReference>